<dbReference type="InterPro" id="IPR005630">
    <property type="entry name" value="Terpene_synthase_metal-bd"/>
</dbReference>
<evidence type="ECO:0000313" key="6">
    <source>
        <dbReference type="EMBL" id="BAI67935.1"/>
    </source>
</evidence>
<dbReference type="AlphaFoldDB" id="D2YZQ0"/>
<keyword evidence="2" id="KW-0460">Magnesium</keyword>
<dbReference type="FunFam" id="1.50.10.130:FF:000001">
    <property type="entry name" value="Isoprene synthase, chloroplastic"/>
    <property type="match status" value="1"/>
</dbReference>
<evidence type="ECO:0000259" key="5">
    <source>
        <dbReference type="Pfam" id="PF03936"/>
    </source>
</evidence>
<protein>
    <submittedName>
        <fullName evidence="6">Sesquiterpene synthase</fullName>
    </submittedName>
</protein>
<organism evidence="6">
    <name type="scientific">Zingiber officinale</name>
    <name type="common">Ginger</name>
    <name type="synonym">Amomum zingiber</name>
    <dbReference type="NCBI Taxonomy" id="94328"/>
    <lineage>
        <taxon>Eukaryota</taxon>
        <taxon>Viridiplantae</taxon>
        <taxon>Streptophyta</taxon>
        <taxon>Embryophyta</taxon>
        <taxon>Tracheophyta</taxon>
        <taxon>Spermatophyta</taxon>
        <taxon>Magnoliopsida</taxon>
        <taxon>Liliopsida</taxon>
        <taxon>Zingiberales</taxon>
        <taxon>Zingiberaceae</taxon>
        <taxon>Zingiber</taxon>
    </lineage>
</organism>
<dbReference type="InterPro" id="IPR044814">
    <property type="entry name" value="Terpene_cyclase_plant_C1"/>
</dbReference>
<dbReference type="InterPro" id="IPR050148">
    <property type="entry name" value="Terpene_synthase-like"/>
</dbReference>
<dbReference type="GO" id="GO:0016102">
    <property type="term" value="P:diterpenoid biosynthetic process"/>
    <property type="evidence" value="ECO:0007669"/>
    <property type="project" value="InterPro"/>
</dbReference>
<dbReference type="Gene3D" id="1.50.10.130">
    <property type="entry name" value="Terpene synthase, N-terminal domain"/>
    <property type="match status" value="1"/>
</dbReference>
<dbReference type="GO" id="GO:0009507">
    <property type="term" value="C:chloroplast"/>
    <property type="evidence" value="ECO:0007669"/>
    <property type="project" value="UniProtKB-ARBA"/>
</dbReference>
<dbReference type="SUPFAM" id="SSF48239">
    <property type="entry name" value="Terpenoid cyclases/Protein prenyltransferases"/>
    <property type="match status" value="1"/>
</dbReference>
<gene>
    <name evidence="6" type="primary">ZoTps2</name>
</gene>
<name>D2YZQ0_ZINOF</name>
<sequence>MELVDTPSLKAFEDVVVDRQVAGFDLSFWGDYFITNQKSQSEAWMNERAEELKNEVRSMFQNVSTDVLQTMNLIDTIQLLGLDYHFTEEIDRALDHLKDIDMSKYGLYEVALHFRLLRQKGFNISSDVFKRYKDNEGKFMEKLKDDAKGLLSLYNAAYLGTKKETILDEAISFTKDKLTSLLKDLNPTFAKLVSLTLKTPIQRNMKRLFTRCYISIYQDELTRNETILELAKLDFNMLQCLHQEELRKACMWWKKLNLDIMHLNFIRERVVECYCWSMVIRHEPSCSRARLISTKLLMLITVLDDIYDSYSTLEESLLLTDAIQRWSPDAVDRLPEYMRDFFLKMLSIFQELENELAPAEKFRILYLKEQWKILAQHYITECKWRDDNYVPKLEEHMRVSIKSVGYVWFYCSFLTGMEEAVATKDAFEWFASFPKIVEACAIIVRITNDITSKEREQKREHVASTVDCYMKEYGTSKDVACEKLLGFVEDAWKTINEELLNATGLSREVIKLSLHSSRSTELIYKHVDAFTEPNTTMKENIFSLLVHPIPI</sequence>
<dbReference type="PANTHER" id="PTHR31225:SF93">
    <property type="entry name" value="ALPHA-HUMULENE_(-)-(E)-BETA-CARYOPHYLLENE SYNTHASE"/>
    <property type="match status" value="1"/>
</dbReference>
<dbReference type="InterPro" id="IPR008930">
    <property type="entry name" value="Terpenoid_cyclase/PrenylTrfase"/>
</dbReference>
<evidence type="ECO:0000259" key="4">
    <source>
        <dbReference type="Pfam" id="PF01397"/>
    </source>
</evidence>
<dbReference type="InterPro" id="IPR001906">
    <property type="entry name" value="Terpene_synth_N"/>
</dbReference>
<proteinExistence type="evidence at transcript level"/>
<dbReference type="Gene3D" id="1.10.600.10">
    <property type="entry name" value="Farnesyl Diphosphate Synthase"/>
    <property type="match status" value="1"/>
</dbReference>
<dbReference type="PANTHER" id="PTHR31225">
    <property type="entry name" value="OS04G0344100 PROTEIN-RELATED"/>
    <property type="match status" value="1"/>
</dbReference>
<dbReference type="InterPro" id="IPR008949">
    <property type="entry name" value="Isoprenoid_synthase_dom_sf"/>
</dbReference>
<dbReference type="GO" id="GO:0000287">
    <property type="term" value="F:magnesium ion binding"/>
    <property type="evidence" value="ECO:0007669"/>
    <property type="project" value="InterPro"/>
</dbReference>
<feature type="domain" description="Terpene synthase metal-binding" evidence="5">
    <location>
        <begin position="259"/>
        <end position="494"/>
    </location>
</feature>
<dbReference type="Pfam" id="PF01397">
    <property type="entry name" value="Terpene_synth"/>
    <property type="match status" value="1"/>
</dbReference>
<evidence type="ECO:0000256" key="1">
    <source>
        <dbReference type="ARBA" id="ARBA00022723"/>
    </source>
</evidence>
<dbReference type="FunFam" id="1.10.600.10:FF:000007">
    <property type="entry name" value="Isoprene synthase, chloroplastic"/>
    <property type="match status" value="1"/>
</dbReference>
<evidence type="ECO:0000256" key="3">
    <source>
        <dbReference type="ARBA" id="ARBA00023239"/>
    </source>
</evidence>
<dbReference type="CDD" id="cd00684">
    <property type="entry name" value="Terpene_cyclase_plant_C1"/>
    <property type="match status" value="1"/>
</dbReference>
<keyword evidence="1" id="KW-0479">Metal-binding</keyword>
<reference evidence="6" key="1">
    <citation type="journal article" date="2010" name="Planta">
        <title>Cloning and characterization of a novel gene that encodes (S)-beta-bisabolene synthase from ginger, Zingiber officinale.</title>
        <authorList>
            <person name="Fujisawa M."/>
            <person name="Harada H."/>
            <person name="Kenmoku H."/>
            <person name="Mizutani S."/>
            <person name="Misawa N."/>
        </authorList>
    </citation>
    <scope>NUCLEOTIDE SEQUENCE</scope>
</reference>
<dbReference type="SFLD" id="SFLDG01019">
    <property type="entry name" value="Terpene_Cyclase_Like_1_C_Termi"/>
    <property type="match status" value="1"/>
</dbReference>
<dbReference type="Pfam" id="PF03936">
    <property type="entry name" value="Terpene_synth_C"/>
    <property type="match status" value="1"/>
</dbReference>
<dbReference type="SUPFAM" id="SSF48576">
    <property type="entry name" value="Terpenoid synthases"/>
    <property type="match status" value="1"/>
</dbReference>
<accession>D2YZQ0</accession>
<dbReference type="InterPro" id="IPR036965">
    <property type="entry name" value="Terpene_synth_N_sf"/>
</dbReference>
<evidence type="ECO:0000256" key="2">
    <source>
        <dbReference type="ARBA" id="ARBA00022842"/>
    </source>
</evidence>
<dbReference type="GO" id="GO:0010333">
    <property type="term" value="F:terpene synthase activity"/>
    <property type="evidence" value="ECO:0007669"/>
    <property type="project" value="InterPro"/>
</dbReference>
<dbReference type="SFLD" id="SFLDS00005">
    <property type="entry name" value="Isoprenoid_Synthase_Type_I"/>
    <property type="match status" value="1"/>
</dbReference>
<keyword evidence="3" id="KW-0456">Lyase</keyword>
<dbReference type="EMBL" id="AB511915">
    <property type="protein sequence ID" value="BAI67935.1"/>
    <property type="molecule type" value="mRNA"/>
</dbReference>
<dbReference type="InterPro" id="IPR034741">
    <property type="entry name" value="Terpene_cyclase-like_1_C"/>
</dbReference>
<feature type="domain" description="Terpene synthase N-terminal" evidence="4">
    <location>
        <begin position="29"/>
        <end position="194"/>
    </location>
</feature>